<dbReference type="EMBL" id="QXFU01001183">
    <property type="protein sequence ID" value="KAE9008434.1"/>
    <property type="molecule type" value="Genomic_DNA"/>
</dbReference>
<evidence type="ECO:0000313" key="1">
    <source>
        <dbReference type="EMBL" id="KAE9008434.1"/>
    </source>
</evidence>
<gene>
    <name evidence="1" type="ORF">PR002_g15902</name>
</gene>
<dbReference type="Proteomes" id="UP000435112">
    <property type="component" value="Unassembled WGS sequence"/>
</dbReference>
<protein>
    <submittedName>
        <fullName evidence="1">Uncharacterized protein</fullName>
    </submittedName>
</protein>
<sequence>MRLMTLRLAVIWVGRRRTLLWSATSGGPICTNGYVSTYRHVRRVSVSSLCPRRPLR</sequence>
<accession>A0A6A3KY05</accession>
<comment type="caution">
    <text evidence="1">The sequence shown here is derived from an EMBL/GenBank/DDBJ whole genome shotgun (WGS) entry which is preliminary data.</text>
</comment>
<proteinExistence type="predicted"/>
<evidence type="ECO:0000313" key="2">
    <source>
        <dbReference type="Proteomes" id="UP000435112"/>
    </source>
</evidence>
<name>A0A6A3KY05_9STRA</name>
<organism evidence="1 2">
    <name type="scientific">Phytophthora rubi</name>
    <dbReference type="NCBI Taxonomy" id="129364"/>
    <lineage>
        <taxon>Eukaryota</taxon>
        <taxon>Sar</taxon>
        <taxon>Stramenopiles</taxon>
        <taxon>Oomycota</taxon>
        <taxon>Peronosporomycetes</taxon>
        <taxon>Peronosporales</taxon>
        <taxon>Peronosporaceae</taxon>
        <taxon>Phytophthora</taxon>
    </lineage>
</organism>
<dbReference type="AlphaFoldDB" id="A0A6A3KY05"/>
<reference evidence="1 2" key="1">
    <citation type="submission" date="2018-09" db="EMBL/GenBank/DDBJ databases">
        <title>Genomic investigation of the strawberry pathogen Phytophthora fragariae indicates pathogenicity is determined by transcriptional variation in three key races.</title>
        <authorList>
            <person name="Adams T.M."/>
            <person name="Armitage A.D."/>
            <person name="Sobczyk M.K."/>
            <person name="Bates H.J."/>
            <person name="Dunwell J.M."/>
            <person name="Nellist C.F."/>
            <person name="Harrison R.J."/>
        </authorList>
    </citation>
    <scope>NUCLEOTIDE SEQUENCE [LARGE SCALE GENOMIC DNA]</scope>
    <source>
        <strain evidence="1 2">SCRP324</strain>
    </source>
</reference>